<sequence>MNHNIVYLIRTVRYCGGFRVRHMRTYMLGTYKYKSAVQSTNLKKVLVNIPPSWLEFRLQFLPQETRDFSTEVADVSEQRDGKTELHEQSSMNALNVIQESAGDERNLQMKGRSQFQLFTYALETCKTPCDVLDLLAKFDYSSKVVTSSFCAMWRLIKNMPADSKPSERQVIFEHPTFALASQYLLEHSADAWGKDLVYSLHSAFSLGVPQNSLLIQTLLRVCQERLNEFSDKCLLCLVCTLKKMEKSKNVDALQLGLQMVVKQRMPEISDINLLQSMMKHFGKDAQLSLKKQFENRILKEMHSLTSENVRSIFNTLGAMNYTSIPILDGCSKKIVATLPGTEFWDFNHILNTCYILRYYNVEMFSAIESYVTSFINLWSIKQLVMLLSVFEILRFRPTKLLDIMAEMVINHPESLDLKDLLIILRVYSQLNYVPKGQDQQFFEALNCSLSSYLLTICNVDLLKAVFSFCILGYLPQAALNHLMQKDVLSDLLKPGGANLKHIERMLHTVRVCLKVDKHSFSKPASMLQQKSSFPVVLTSTEVREVLQTILQDTRKFRHNVQLEHGYYAHFEIKMDAERKKILPITEAHNSANLSVQRVVFLCASRYSFCLDMCPRGTLAVKMRHLKALGYRVIPIYCPKFQELGKEEASPNKQSTGTT</sequence>
<dbReference type="GO" id="GO:0032543">
    <property type="term" value="P:mitochondrial translation"/>
    <property type="evidence" value="ECO:0007669"/>
    <property type="project" value="Ensembl"/>
</dbReference>
<dbReference type="GO" id="GO:0042645">
    <property type="term" value="C:mitochondrial nucleoid"/>
    <property type="evidence" value="ECO:0007669"/>
    <property type="project" value="Ensembl"/>
</dbReference>
<dbReference type="GO" id="GO:0019843">
    <property type="term" value="F:rRNA binding"/>
    <property type="evidence" value="ECO:0007669"/>
    <property type="project" value="Ensembl"/>
</dbReference>
<keyword evidence="4" id="KW-1185">Reference proteome</keyword>
<proteinExistence type="predicted"/>
<dbReference type="Pfam" id="PF06743">
    <property type="entry name" value="FAST_1"/>
    <property type="match status" value="1"/>
</dbReference>
<evidence type="ECO:0000259" key="1">
    <source>
        <dbReference type="Pfam" id="PF06743"/>
    </source>
</evidence>
<dbReference type="InterPro" id="IPR013579">
    <property type="entry name" value="FAST_2"/>
</dbReference>
<dbReference type="InterPro" id="IPR050870">
    <property type="entry name" value="FAST_kinase"/>
</dbReference>
<name>A0A7M4E0U2_CROPO</name>
<dbReference type="GO" id="GO:0006915">
    <property type="term" value="P:apoptotic process"/>
    <property type="evidence" value="ECO:0007669"/>
    <property type="project" value="Ensembl"/>
</dbReference>
<accession>A0A7M4E0U2</accession>
<dbReference type="Pfam" id="PF08368">
    <property type="entry name" value="FAST_2"/>
    <property type="match status" value="1"/>
</dbReference>
<gene>
    <name evidence="3" type="primary">FASTKD2</name>
</gene>
<reference evidence="3" key="2">
    <citation type="submission" date="2025-09" db="UniProtKB">
        <authorList>
            <consortium name="Ensembl"/>
        </authorList>
    </citation>
    <scope>IDENTIFICATION</scope>
</reference>
<dbReference type="PANTHER" id="PTHR21228:SF1">
    <property type="entry name" value="FAST KINASE DOMAIN-CONTAINING PROTEIN 2, MITOCHONDRIAL"/>
    <property type="match status" value="1"/>
</dbReference>
<protein>
    <submittedName>
        <fullName evidence="3">FAST kinase domains 2</fullName>
    </submittedName>
</protein>
<dbReference type="Proteomes" id="UP000594220">
    <property type="component" value="Unplaced"/>
</dbReference>
<dbReference type="GO" id="GO:0000963">
    <property type="term" value="P:mitochondrial RNA processing"/>
    <property type="evidence" value="ECO:0007669"/>
    <property type="project" value="TreeGrafter"/>
</dbReference>
<evidence type="ECO:0000313" key="3">
    <source>
        <dbReference type="Ensembl" id="ENSCPRP00005002650.1"/>
    </source>
</evidence>
<dbReference type="GO" id="GO:1902775">
    <property type="term" value="P:mitochondrial large ribosomal subunit assembly"/>
    <property type="evidence" value="ECO:0007669"/>
    <property type="project" value="Ensembl"/>
</dbReference>
<organism evidence="3 4">
    <name type="scientific">Crocodylus porosus</name>
    <name type="common">Saltwater crocodile</name>
    <name type="synonym">Estuarine crocodile</name>
    <dbReference type="NCBI Taxonomy" id="8502"/>
    <lineage>
        <taxon>Eukaryota</taxon>
        <taxon>Metazoa</taxon>
        <taxon>Chordata</taxon>
        <taxon>Craniata</taxon>
        <taxon>Vertebrata</taxon>
        <taxon>Euteleostomi</taxon>
        <taxon>Archelosauria</taxon>
        <taxon>Archosauria</taxon>
        <taxon>Crocodylia</taxon>
        <taxon>Longirostres</taxon>
        <taxon>Crocodylidae</taxon>
        <taxon>Crocodylus</taxon>
    </lineage>
</organism>
<dbReference type="AlphaFoldDB" id="A0A7M4E0U2"/>
<feature type="domain" description="FAST kinase leucine-rich" evidence="1">
    <location>
        <begin position="421"/>
        <end position="491"/>
    </location>
</feature>
<feature type="domain" description="FAST kinase-like protein subdomain 2" evidence="2">
    <location>
        <begin position="519"/>
        <end position="579"/>
    </location>
</feature>
<dbReference type="GO" id="GO:0070131">
    <property type="term" value="P:positive regulation of mitochondrial translation"/>
    <property type="evidence" value="ECO:0007669"/>
    <property type="project" value="Ensembl"/>
</dbReference>
<reference evidence="3" key="1">
    <citation type="submission" date="2025-08" db="UniProtKB">
        <authorList>
            <consortium name="Ensembl"/>
        </authorList>
    </citation>
    <scope>IDENTIFICATION</scope>
</reference>
<dbReference type="GeneTree" id="ENSGT01030000234607"/>
<dbReference type="OMA" id="FEIRMDS"/>
<dbReference type="InterPro" id="IPR010622">
    <property type="entry name" value="FAST_Leu-rich"/>
</dbReference>
<dbReference type="GO" id="GO:0044528">
    <property type="term" value="P:regulation of mitochondrial mRNA stability"/>
    <property type="evidence" value="ECO:0007669"/>
    <property type="project" value="InterPro"/>
</dbReference>
<dbReference type="Ensembl" id="ENSCPRT00005003089.1">
    <property type="protein sequence ID" value="ENSCPRP00005002650.1"/>
    <property type="gene ID" value="ENSCPRG00005001926.1"/>
</dbReference>
<dbReference type="GO" id="GO:0035770">
    <property type="term" value="C:ribonucleoprotein granule"/>
    <property type="evidence" value="ECO:0007669"/>
    <property type="project" value="Ensembl"/>
</dbReference>
<evidence type="ECO:0000313" key="4">
    <source>
        <dbReference type="Proteomes" id="UP000594220"/>
    </source>
</evidence>
<evidence type="ECO:0000259" key="2">
    <source>
        <dbReference type="Pfam" id="PF08368"/>
    </source>
</evidence>
<dbReference type="PANTHER" id="PTHR21228">
    <property type="entry name" value="FAST LEU-RICH DOMAIN-CONTAINING"/>
    <property type="match status" value="1"/>
</dbReference>